<accession>A0A9W8U2P8</accession>
<dbReference type="AlphaFoldDB" id="A0A9W8U2P8"/>
<dbReference type="InterPro" id="IPR011333">
    <property type="entry name" value="SKP1/BTB/POZ_sf"/>
</dbReference>
<comment type="caution">
    <text evidence="1">The sequence shown here is derived from an EMBL/GenBank/DDBJ whole genome shotgun (WGS) entry which is preliminary data.</text>
</comment>
<proteinExistence type="predicted"/>
<protein>
    <recommendedName>
        <fullName evidence="3">BTB domain-containing protein</fullName>
    </recommendedName>
</protein>
<reference evidence="1 2" key="1">
    <citation type="journal article" date="2023" name="Proc. Natl. Acad. Sci. U.S.A.">
        <title>A global phylogenomic analysis of the shiitake genus Lentinula.</title>
        <authorList>
            <person name="Sierra-Patev S."/>
            <person name="Min B."/>
            <person name="Naranjo-Ortiz M."/>
            <person name="Looney B."/>
            <person name="Konkel Z."/>
            <person name="Slot J.C."/>
            <person name="Sakamoto Y."/>
            <person name="Steenwyk J.L."/>
            <person name="Rokas A."/>
            <person name="Carro J."/>
            <person name="Camarero S."/>
            <person name="Ferreira P."/>
            <person name="Molpeceres G."/>
            <person name="Ruiz-Duenas F.J."/>
            <person name="Serrano A."/>
            <person name="Henrissat B."/>
            <person name="Drula E."/>
            <person name="Hughes K.W."/>
            <person name="Mata J.L."/>
            <person name="Ishikawa N.K."/>
            <person name="Vargas-Isla R."/>
            <person name="Ushijima S."/>
            <person name="Smith C.A."/>
            <person name="Donoghue J."/>
            <person name="Ahrendt S."/>
            <person name="Andreopoulos W."/>
            <person name="He G."/>
            <person name="LaButti K."/>
            <person name="Lipzen A."/>
            <person name="Ng V."/>
            <person name="Riley R."/>
            <person name="Sandor L."/>
            <person name="Barry K."/>
            <person name="Martinez A.T."/>
            <person name="Xiao Y."/>
            <person name="Gibbons J.G."/>
            <person name="Terashima K."/>
            <person name="Grigoriev I.V."/>
            <person name="Hibbett D."/>
        </authorList>
    </citation>
    <scope>NUCLEOTIDE SEQUENCE [LARGE SCALE GENOMIC DNA]</scope>
    <source>
        <strain evidence="1 2">TFB7810</strain>
    </source>
</reference>
<evidence type="ECO:0008006" key="3">
    <source>
        <dbReference type="Google" id="ProtNLM"/>
    </source>
</evidence>
<dbReference type="EMBL" id="JANVFU010000001">
    <property type="protein sequence ID" value="KAJ3750085.1"/>
    <property type="molecule type" value="Genomic_DNA"/>
</dbReference>
<evidence type="ECO:0000313" key="2">
    <source>
        <dbReference type="Proteomes" id="UP001142393"/>
    </source>
</evidence>
<dbReference type="Proteomes" id="UP001142393">
    <property type="component" value="Unassembled WGS sequence"/>
</dbReference>
<evidence type="ECO:0000313" key="1">
    <source>
        <dbReference type="EMBL" id="KAJ3750085.1"/>
    </source>
</evidence>
<keyword evidence="2" id="KW-1185">Reference proteome</keyword>
<sequence length="278" mass="31436">MTFQCINSDFHVRSVQDNEIFAVRREALCSSEVFRDMFTCCGESEQVLDLHESADSLAALLNLLHRPPPPPTQLKRDEFNHIPKVWNDPKTVIPLPLLPKLFELADKYALPSDSVVGVLGEHLLAHAPEDPLAVYVFALSQGLQHIASKTVQYLQPMANYDLDEVKMIPIEAYHRVVQLQDTRVKAMRKYLLSEDIFPHGYGSCASHSRETVQLWNSKRMSLAVKIETLTDVAGEMEIAAYQEPVQSCAVCRKACIAAVEMLRYKCRKIPRTVDELNS</sequence>
<organism evidence="1 2">
    <name type="scientific">Lentinula detonsa</name>
    <dbReference type="NCBI Taxonomy" id="2804962"/>
    <lineage>
        <taxon>Eukaryota</taxon>
        <taxon>Fungi</taxon>
        <taxon>Dikarya</taxon>
        <taxon>Basidiomycota</taxon>
        <taxon>Agaricomycotina</taxon>
        <taxon>Agaricomycetes</taxon>
        <taxon>Agaricomycetidae</taxon>
        <taxon>Agaricales</taxon>
        <taxon>Marasmiineae</taxon>
        <taxon>Omphalotaceae</taxon>
        <taxon>Lentinula</taxon>
    </lineage>
</organism>
<gene>
    <name evidence="1" type="ORF">DFH05DRAFT_31244</name>
</gene>
<name>A0A9W8U2P8_9AGAR</name>
<dbReference type="Gene3D" id="3.30.710.10">
    <property type="entry name" value="Potassium Channel Kv1.1, Chain A"/>
    <property type="match status" value="1"/>
</dbReference>